<dbReference type="Pfam" id="PF00989">
    <property type="entry name" value="PAS"/>
    <property type="match status" value="1"/>
</dbReference>
<dbReference type="PROSITE" id="PS50109">
    <property type="entry name" value="HIS_KIN"/>
    <property type="match status" value="1"/>
</dbReference>
<evidence type="ECO:0000313" key="11">
    <source>
        <dbReference type="EMBL" id="QWG10050.1"/>
    </source>
</evidence>
<evidence type="ECO:0000256" key="5">
    <source>
        <dbReference type="ARBA" id="ARBA00023293"/>
    </source>
</evidence>
<dbReference type="CDD" id="cd17546">
    <property type="entry name" value="REC_hyHK_CKI1_RcsC-like"/>
    <property type="match status" value="4"/>
</dbReference>
<feature type="modified residue" description="4-aspartylphosphate" evidence="6">
    <location>
        <position position="1010"/>
    </location>
</feature>
<dbReference type="RefSeq" id="WP_144076703.1">
    <property type="nucleotide sequence ID" value="NZ_CP076129.1"/>
</dbReference>
<dbReference type="EMBL" id="CP076129">
    <property type="protein sequence ID" value="QWG10050.1"/>
    <property type="molecule type" value="Genomic_DNA"/>
</dbReference>
<dbReference type="Gene3D" id="1.10.287.130">
    <property type="match status" value="1"/>
</dbReference>
<dbReference type="Proteomes" id="UP000682802">
    <property type="component" value="Chromosome 2"/>
</dbReference>
<comment type="catalytic activity">
    <reaction evidence="1">
        <text>ATP + protein L-histidine = ADP + protein N-phospho-L-histidine.</text>
        <dbReference type="EC" id="2.7.13.3"/>
    </reaction>
</comment>
<dbReference type="InterPro" id="IPR035965">
    <property type="entry name" value="PAS-like_dom_sf"/>
</dbReference>
<dbReference type="InterPro" id="IPR000014">
    <property type="entry name" value="PAS"/>
</dbReference>
<dbReference type="PANTHER" id="PTHR45339">
    <property type="entry name" value="HYBRID SIGNAL TRANSDUCTION HISTIDINE KINASE J"/>
    <property type="match status" value="1"/>
</dbReference>
<keyword evidence="12" id="KW-1185">Reference proteome</keyword>
<organism evidence="11 12">
    <name type="scientific">Flammeovirga kamogawensis</name>
    <dbReference type="NCBI Taxonomy" id="373891"/>
    <lineage>
        <taxon>Bacteria</taxon>
        <taxon>Pseudomonadati</taxon>
        <taxon>Bacteroidota</taxon>
        <taxon>Cytophagia</taxon>
        <taxon>Cytophagales</taxon>
        <taxon>Flammeovirgaceae</taxon>
        <taxon>Flammeovirga</taxon>
    </lineage>
</organism>
<sequence>MYAEIGNTKLDFNLLSPFYFIVDKNLTIISNGKSFEKLFPDSCFNKLENYLKLARPWSIDFNYEDIKNQLKKVFVFQNSERDLVLRGQVILLEEDEHILFLGSPWMKTTDELIKHKLSLTDFALNDPTPDAVQLLKMNEINMMELREMTDRLELQKHDIEQKEMLYRGLVENASEMIYQTDIEGKLLYVNPATLAITGYSSEEIIGKDFFDLITLDMREEVTLKFEEQKNNSIHKEIYEYSINNKEGAEVWIYQTLISITDKQNVIVGYSSVGVDISLRKEMEQTLETARQKALESARIKERFIANTSHELRTPMNAIIGLSNLLTNTPLLPKQSEFINAIKTSSENLLVVINDVLDMSKIESEKLEIEFIEFNLKDKIAQFMTALEIKATEKNILLLHEWKPEVHEYILGDPYRLNQVLTNLVSNAIKFTTEGEVKLTVELDRTDEENNVQYLNIKVKDTGEGISEEKHKSIFEGFSQADASITRKFGGTGLGLTISKSLVELMGGVITLESEVGKGSTFSVLIPFKKCDDIDIIQEPTRINEDIDWSEYKVLLVEDNQFNQLLAENILGQWKVDVEIADNGKIALEKIQKSNFDVILMDIQMPEMDGIEATQYIRGKLQIATPIIALTANAMKDDLDYYESIGMDACITKPFKQDDLQNILYKLFSKEEIVIEHEVKTTSWHGKKILLVEDNEYNQLLVVNILRDWGLEVDTANNGYEGLEILSNEDYDMILMDILMPKMGGVEATRLIRNTLKKDTPIVAFSAHLTSKLEKEFLEVGMNGCIPKPFKVGQLKKTINDVFNFNNNKNKKKELHRPSEGWKGKKILVVEDNPFNQLLVVNILEGWDMEIETAENGKDAIKKMNENNFDLILMDIQMPIMDGVEATKFIREKLHDNIPIIALTANTSKEEKELYEVVGMNAIVSKPFDLEVFEETIKNFLSTSSDNNASIVEKKKDINGISVLIVEDNPFNILLLRGILDQWDISIDEAENGKVAVDLVKENKYDMIFMDIQMPVMDGVQATKIMREELGITTPILAITANTEDDLVNQYFDVGMNACIPKPYGQEELQQSIMKLL</sequence>
<dbReference type="Gene3D" id="3.40.50.2300">
    <property type="match status" value="4"/>
</dbReference>
<dbReference type="Gene3D" id="3.30.450.20">
    <property type="entry name" value="PAS domain"/>
    <property type="match status" value="1"/>
</dbReference>
<dbReference type="SUPFAM" id="SSF55785">
    <property type="entry name" value="PYP-like sensor domain (PAS domain)"/>
    <property type="match status" value="1"/>
</dbReference>
<dbReference type="Gene3D" id="3.30.450.260">
    <property type="entry name" value="Haem NO binding associated domain"/>
    <property type="match status" value="1"/>
</dbReference>
<accession>A0ABX8H2J5</accession>
<dbReference type="SUPFAM" id="SSF55874">
    <property type="entry name" value="ATPase domain of HSP90 chaperone/DNA topoisomerase II/histidine kinase"/>
    <property type="match status" value="1"/>
</dbReference>
<dbReference type="CDD" id="cd00082">
    <property type="entry name" value="HisKA"/>
    <property type="match status" value="1"/>
</dbReference>
<dbReference type="SUPFAM" id="SSF47384">
    <property type="entry name" value="Homodimeric domain of signal transducing histidine kinase"/>
    <property type="match status" value="1"/>
</dbReference>
<feature type="domain" description="Response regulatory" evidence="8">
    <location>
        <begin position="552"/>
        <end position="667"/>
    </location>
</feature>
<evidence type="ECO:0000256" key="1">
    <source>
        <dbReference type="ARBA" id="ARBA00000085"/>
    </source>
</evidence>
<feature type="modified residue" description="4-aspartylphosphate" evidence="6">
    <location>
        <position position="874"/>
    </location>
</feature>
<protein>
    <submittedName>
        <fullName evidence="11">Response regulator</fullName>
    </submittedName>
</protein>
<dbReference type="PRINTS" id="PR00344">
    <property type="entry name" value="BCTRLSENSOR"/>
</dbReference>
<dbReference type="InterPro" id="IPR011645">
    <property type="entry name" value="HNOB_dom_associated"/>
</dbReference>
<evidence type="ECO:0000259" key="10">
    <source>
        <dbReference type="PROSITE" id="PS50113"/>
    </source>
</evidence>
<keyword evidence="2 6" id="KW-0597">Phosphoprotein</keyword>
<dbReference type="SMART" id="SM00387">
    <property type="entry name" value="HATPase_c"/>
    <property type="match status" value="1"/>
</dbReference>
<dbReference type="Pfam" id="PF02518">
    <property type="entry name" value="HATPase_c"/>
    <property type="match status" value="1"/>
</dbReference>
<feature type="domain" description="Histidine kinase" evidence="7">
    <location>
        <begin position="306"/>
        <end position="529"/>
    </location>
</feature>
<dbReference type="InterPro" id="IPR003661">
    <property type="entry name" value="HisK_dim/P_dom"/>
</dbReference>
<evidence type="ECO:0000256" key="6">
    <source>
        <dbReference type="PROSITE-ProRule" id="PRU00169"/>
    </source>
</evidence>
<evidence type="ECO:0000259" key="7">
    <source>
        <dbReference type="PROSITE" id="PS50109"/>
    </source>
</evidence>
<feature type="domain" description="Response regulatory" evidence="8">
    <location>
        <begin position="961"/>
        <end position="1076"/>
    </location>
</feature>
<name>A0ABX8H2J5_9BACT</name>
<dbReference type="SMART" id="SM00091">
    <property type="entry name" value="PAS"/>
    <property type="match status" value="1"/>
</dbReference>
<keyword evidence="5" id="KW-0141">cGMP biosynthesis</keyword>
<dbReference type="InterPro" id="IPR000700">
    <property type="entry name" value="PAS-assoc_C"/>
</dbReference>
<gene>
    <name evidence="11" type="ORF">KM029_20420</name>
</gene>
<evidence type="ECO:0000256" key="2">
    <source>
        <dbReference type="ARBA" id="ARBA00022553"/>
    </source>
</evidence>
<dbReference type="Pfam" id="PF07701">
    <property type="entry name" value="HNOBA"/>
    <property type="match status" value="1"/>
</dbReference>
<dbReference type="PANTHER" id="PTHR45339:SF1">
    <property type="entry name" value="HYBRID SIGNAL TRANSDUCTION HISTIDINE KINASE J"/>
    <property type="match status" value="1"/>
</dbReference>
<dbReference type="InterPro" id="IPR005467">
    <property type="entry name" value="His_kinase_dom"/>
</dbReference>
<feature type="domain" description="Response regulatory" evidence="8">
    <location>
        <begin position="825"/>
        <end position="940"/>
    </location>
</feature>
<dbReference type="SMART" id="SM00448">
    <property type="entry name" value="REC"/>
    <property type="match status" value="4"/>
</dbReference>
<dbReference type="InterPro" id="IPR011006">
    <property type="entry name" value="CheY-like_superfamily"/>
</dbReference>
<dbReference type="CDD" id="cd16922">
    <property type="entry name" value="HATPase_EvgS-ArcB-TorS-like"/>
    <property type="match status" value="1"/>
</dbReference>
<dbReference type="InterPro" id="IPR004358">
    <property type="entry name" value="Sig_transdc_His_kin-like_C"/>
</dbReference>
<evidence type="ECO:0000256" key="4">
    <source>
        <dbReference type="ARBA" id="ARBA00023012"/>
    </source>
</evidence>
<feature type="modified residue" description="4-aspartylphosphate" evidence="6">
    <location>
        <position position="601"/>
    </location>
</feature>
<dbReference type="PROSITE" id="PS50112">
    <property type="entry name" value="PAS"/>
    <property type="match status" value="1"/>
</dbReference>
<dbReference type="PROSITE" id="PS50113">
    <property type="entry name" value="PAC"/>
    <property type="match status" value="1"/>
</dbReference>
<feature type="domain" description="PAC" evidence="10">
    <location>
        <begin position="236"/>
        <end position="288"/>
    </location>
</feature>
<dbReference type="NCBIfam" id="TIGR00229">
    <property type="entry name" value="sensory_box"/>
    <property type="match status" value="1"/>
</dbReference>
<dbReference type="InterPro" id="IPR036097">
    <property type="entry name" value="HisK_dim/P_sf"/>
</dbReference>
<evidence type="ECO:0000259" key="8">
    <source>
        <dbReference type="PROSITE" id="PS50110"/>
    </source>
</evidence>
<feature type="domain" description="Response regulatory" evidence="8">
    <location>
        <begin position="687"/>
        <end position="802"/>
    </location>
</feature>
<dbReference type="InterPro" id="IPR013767">
    <property type="entry name" value="PAS_fold"/>
</dbReference>
<dbReference type="SMART" id="SM00388">
    <property type="entry name" value="HisKA"/>
    <property type="match status" value="1"/>
</dbReference>
<evidence type="ECO:0000259" key="9">
    <source>
        <dbReference type="PROSITE" id="PS50112"/>
    </source>
</evidence>
<dbReference type="CDD" id="cd00130">
    <property type="entry name" value="PAS"/>
    <property type="match status" value="1"/>
</dbReference>
<dbReference type="InterPro" id="IPR003594">
    <property type="entry name" value="HATPase_dom"/>
</dbReference>
<keyword evidence="3" id="KW-0547">Nucleotide-binding</keyword>
<proteinExistence type="predicted"/>
<dbReference type="InterPro" id="IPR042463">
    <property type="entry name" value="HNOB_dom_associated_sf"/>
</dbReference>
<dbReference type="PROSITE" id="PS50110">
    <property type="entry name" value="RESPONSE_REGULATORY"/>
    <property type="match status" value="4"/>
</dbReference>
<dbReference type="InterPro" id="IPR036890">
    <property type="entry name" value="HATPase_C_sf"/>
</dbReference>
<reference evidence="11 12" key="1">
    <citation type="submission" date="2021-05" db="EMBL/GenBank/DDBJ databases">
        <title>Comparative genomic studies on the polysaccharide-degrading batcterial strains of the Flammeovirga genus.</title>
        <authorList>
            <person name="Zewei F."/>
            <person name="Zheng Z."/>
            <person name="Yu L."/>
            <person name="Ruyue G."/>
            <person name="Yanhong M."/>
            <person name="Yuanyuan C."/>
            <person name="Jingyan G."/>
            <person name="Wenjun H."/>
        </authorList>
    </citation>
    <scope>NUCLEOTIDE SEQUENCE [LARGE SCALE GENOMIC DNA]</scope>
    <source>
        <strain evidence="11 12">YS10</strain>
    </source>
</reference>
<feature type="domain" description="PAS" evidence="9">
    <location>
        <begin position="162"/>
        <end position="232"/>
    </location>
</feature>
<evidence type="ECO:0000256" key="3">
    <source>
        <dbReference type="ARBA" id="ARBA00022741"/>
    </source>
</evidence>
<feature type="modified residue" description="4-aspartylphosphate" evidence="6">
    <location>
        <position position="736"/>
    </location>
</feature>
<dbReference type="InterPro" id="IPR001789">
    <property type="entry name" value="Sig_transdc_resp-reg_receiver"/>
</dbReference>
<dbReference type="Gene3D" id="3.30.565.10">
    <property type="entry name" value="Histidine kinase-like ATPase, C-terminal domain"/>
    <property type="match status" value="1"/>
</dbReference>
<dbReference type="SUPFAM" id="SSF52172">
    <property type="entry name" value="CheY-like"/>
    <property type="match status" value="4"/>
</dbReference>
<dbReference type="Pfam" id="PF00072">
    <property type="entry name" value="Response_reg"/>
    <property type="match status" value="4"/>
</dbReference>
<dbReference type="Pfam" id="PF00512">
    <property type="entry name" value="HisKA"/>
    <property type="match status" value="1"/>
</dbReference>
<keyword evidence="4" id="KW-0902">Two-component regulatory system</keyword>
<evidence type="ECO:0000313" key="12">
    <source>
        <dbReference type="Proteomes" id="UP000682802"/>
    </source>
</evidence>